<dbReference type="AlphaFoldDB" id="A0A3G3C7G2"/>
<evidence type="ECO:0000313" key="2">
    <source>
        <dbReference type="EMBL" id="AYP72769.1"/>
    </source>
</evidence>
<evidence type="ECO:0000256" key="1">
    <source>
        <dbReference type="ARBA" id="ARBA00022679"/>
    </source>
</evidence>
<dbReference type="Pfam" id="PF02458">
    <property type="entry name" value="Transferase"/>
    <property type="match status" value="1"/>
</dbReference>
<dbReference type="GO" id="GO:0016747">
    <property type="term" value="F:acyltransferase activity, transferring groups other than amino-acyl groups"/>
    <property type="evidence" value="ECO:0007669"/>
    <property type="project" value="TreeGrafter"/>
</dbReference>
<dbReference type="PANTHER" id="PTHR31642:SF310">
    <property type="entry name" value="FATTY ALCOHOL:CAFFEOYL-COA ACYLTRANSFERASE"/>
    <property type="match status" value="1"/>
</dbReference>
<dbReference type="InterPro" id="IPR023213">
    <property type="entry name" value="CAT-like_dom_sf"/>
</dbReference>
<accession>A0A3G3C7G2</accession>
<proteinExistence type="evidence at transcript level"/>
<protein>
    <submittedName>
        <fullName evidence="2">Meroterpenoid PM-122-9-7566</fullName>
    </submittedName>
</protein>
<reference evidence="2" key="1">
    <citation type="submission" date="2018-04" db="EMBL/GenBank/DDBJ databases">
        <title>Meroterpenoids from Penicillium brasilianum WZXY-m122-9.</title>
        <authorList>
            <person name="Zhang J."/>
        </authorList>
    </citation>
    <scope>NUCLEOTIDE SEQUENCE</scope>
    <source>
        <strain evidence="2">WZXY-m122-9</strain>
    </source>
</reference>
<dbReference type="EMBL" id="MH277561">
    <property type="protein sequence ID" value="AYP72769.1"/>
    <property type="molecule type" value="mRNA"/>
</dbReference>
<keyword evidence="1" id="KW-0808">Transferase</keyword>
<dbReference type="PANTHER" id="PTHR31642">
    <property type="entry name" value="TRICHOTHECENE 3-O-ACETYLTRANSFERASE"/>
    <property type="match status" value="1"/>
</dbReference>
<name>A0A3G3C7G2_PENBI</name>
<dbReference type="Gene3D" id="3.30.559.10">
    <property type="entry name" value="Chloramphenicol acetyltransferase-like domain"/>
    <property type="match status" value="2"/>
</dbReference>
<sequence>MEVVRYFTSSQKQLPATGPNDSIVQLPDIPPCYECNVEVALRFDSALDSEKLQQSLKQLLEIGNWRQLGGRLRRRDTNPSACNYDLHVPVEFTTERPAFNYQILELSGAIDEHPIACKLPRLTDPKKVSFYNVGDALSPFRTRTRYPRKAQEWADSDLPPLSFEQLNFRDGTIILLVYPHILMDATGYGLFLKAWTSVLQGRIDHVPQCCGFSEYITDLFCHKTPAEAFTWHNHLLKGLDSLKFTAGLLWENRWGKEDRVIRVPAKFIMQTRDKVLADLSTSQPSPFVSQSDVLIAWFTRVVLAALKPHQRRTLVLTNAFDTRHMLPPERAYLQNSVFMAYTMLPVGEVLSNPVSFLANEIRSSLVRERTEEQIQARCAWAKDVGVMPLLGTSDMLLCCVSNWSKGNLIDLDFGHAAVTEHRGQCVPSSILNCSQMGGVTPNYGMILGKDSQDCWWMQWHLPKFCWAVIERELDTINQISRD</sequence>
<organism evidence="2">
    <name type="scientific">Penicillium brasilianum</name>
    <dbReference type="NCBI Taxonomy" id="104259"/>
    <lineage>
        <taxon>Eukaryota</taxon>
        <taxon>Fungi</taxon>
        <taxon>Dikarya</taxon>
        <taxon>Ascomycota</taxon>
        <taxon>Pezizomycotina</taxon>
        <taxon>Eurotiomycetes</taxon>
        <taxon>Eurotiomycetidae</taxon>
        <taxon>Eurotiales</taxon>
        <taxon>Aspergillaceae</taxon>
        <taxon>Penicillium</taxon>
    </lineage>
</organism>
<dbReference type="InterPro" id="IPR050317">
    <property type="entry name" value="Plant_Fungal_Acyltransferase"/>
</dbReference>